<dbReference type="HOGENOM" id="CLU_273542_0_0_1"/>
<dbReference type="InterPro" id="IPR015943">
    <property type="entry name" value="WD40/YVTN_repeat-like_dom_sf"/>
</dbReference>
<dbReference type="OMA" id="PISCCAA"/>
<gene>
    <name evidence="2" type="ORF">VCUG_01066</name>
</gene>
<dbReference type="STRING" id="948595.L2GWF7"/>
<dbReference type="InterPro" id="IPR050358">
    <property type="entry name" value="RSE1/DDB1/CFT1"/>
</dbReference>
<organism evidence="2 3">
    <name type="scientific">Vavraia culicis (isolate floridensis)</name>
    <name type="common">Microsporidian parasite</name>
    <dbReference type="NCBI Taxonomy" id="948595"/>
    <lineage>
        <taxon>Eukaryota</taxon>
        <taxon>Fungi</taxon>
        <taxon>Fungi incertae sedis</taxon>
        <taxon>Microsporidia</taxon>
        <taxon>Pleistophoridae</taxon>
        <taxon>Vavraia</taxon>
    </lineage>
</organism>
<dbReference type="InterPro" id="IPR004871">
    <property type="entry name" value="RSE1/DDB1/CPSF1_C"/>
</dbReference>
<dbReference type="Gene3D" id="2.130.10.10">
    <property type="entry name" value="YVTN repeat-like/Quinoprotein amine dehydrogenase"/>
    <property type="match status" value="1"/>
</dbReference>
<dbReference type="GeneID" id="19878948"/>
<dbReference type="Proteomes" id="UP000011081">
    <property type="component" value="Unassembled WGS sequence"/>
</dbReference>
<dbReference type="RefSeq" id="XP_008074086.1">
    <property type="nucleotide sequence ID" value="XM_008075895.1"/>
</dbReference>
<dbReference type="EMBL" id="GL877418">
    <property type="protein sequence ID" value="ELA47415.1"/>
    <property type="molecule type" value="Genomic_DNA"/>
</dbReference>
<name>L2GWF7_VAVCU</name>
<evidence type="ECO:0000313" key="2">
    <source>
        <dbReference type="EMBL" id="ELA47415.1"/>
    </source>
</evidence>
<dbReference type="Pfam" id="PF03178">
    <property type="entry name" value="CPSF_A"/>
    <property type="match status" value="1"/>
</dbReference>
<evidence type="ECO:0000313" key="3">
    <source>
        <dbReference type="Proteomes" id="UP000011081"/>
    </source>
</evidence>
<dbReference type="InParanoid" id="L2GWF7"/>
<feature type="domain" description="RSE1/DDB1/CPSF1 C-terminal" evidence="1">
    <location>
        <begin position="845"/>
        <end position="1076"/>
    </location>
</feature>
<dbReference type="VEuPathDB" id="MicrosporidiaDB:VCUG_01066"/>
<evidence type="ECO:0000259" key="1">
    <source>
        <dbReference type="Pfam" id="PF03178"/>
    </source>
</evidence>
<dbReference type="PANTHER" id="PTHR10644">
    <property type="entry name" value="DNA REPAIR/RNA PROCESSING CPSF FAMILY"/>
    <property type="match status" value="1"/>
</dbReference>
<reference evidence="3" key="1">
    <citation type="submission" date="2011-03" db="EMBL/GenBank/DDBJ databases">
        <title>The genome sequence of Vavraia culicis strain floridensis.</title>
        <authorList>
            <consortium name="The Broad Institute Genome Sequencing Platform"/>
            <person name="Cuomo C."/>
            <person name="Becnel J."/>
            <person name="Sanscrainte N."/>
            <person name="Young S.K."/>
            <person name="Zeng Q."/>
            <person name="Gargeya S."/>
            <person name="Fitzgerald M."/>
            <person name="Haas B."/>
            <person name="Abouelleil A."/>
            <person name="Alvarado L."/>
            <person name="Arachchi H.M."/>
            <person name="Berlin A."/>
            <person name="Chapman S.B."/>
            <person name="Gearin G."/>
            <person name="Goldberg J."/>
            <person name="Griggs A."/>
            <person name="Gujja S."/>
            <person name="Hansen M."/>
            <person name="Heiman D."/>
            <person name="Howarth C."/>
            <person name="Larimer J."/>
            <person name="Lui A."/>
            <person name="MacDonald P.J.P."/>
            <person name="McCowen C."/>
            <person name="Montmayeur A."/>
            <person name="Murphy C."/>
            <person name="Neiman D."/>
            <person name="Pearson M."/>
            <person name="Priest M."/>
            <person name="Roberts A."/>
            <person name="Saif S."/>
            <person name="Shea T."/>
            <person name="Sisk P."/>
            <person name="Stolte C."/>
            <person name="Sykes S."/>
            <person name="Wortman J."/>
            <person name="Nusbaum C."/>
            <person name="Birren B."/>
        </authorList>
    </citation>
    <scope>NUCLEOTIDE SEQUENCE [LARGE SCALE GENOMIC DNA]</scope>
    <source>
        <strain evidence="3">floridensis</strain>
    </source>
</reference>
<accession>L2GWF7</accession>
<protein>
    <recommendedName>
        <fullName evidence="1">RSE1/DDB1/CPSF1 C-terminal domain-containing protein</fullName>
    </recommendedName>
</protein>
<sequence length="1176" mass="135269">MSFIYKRRLLCDNIDGMCFFAHTDPNVEHSGERWPYTVMFNNSIIKIYSPVHKILEKNLFRPIKDILSFGNHLFILFMDGNITEVLYNAGNIDLVSLIYIDEVGINTFIRADDDIIYIHYDRFRFGMHVLSRSDANALNKSAILENFDLKSGRKVKTGLHRFHEIYADLNNVKDVALVNDLIYFLYSPDLSSMCVLIVDLCSFAVLKNIKVDSTAFKLFKLRDTAVVVLSERVLYFLWVDFVIFTYCIPFHELADQDDEFGNSDSTGLFNTAEVVVNNSIFIFNGDDKIYRLHLCYAGHHIQSISTSVQRSFHRYGSIRKVFEMSNFLFLILENHTALLLQPQFDSSPKAKKSILLSEMDDEIDLYNTRVQIDESAEIAEETEKSVHTYALIKTHHSFGDIRYIFECDADTNREYLIVTDRLIRYFDTFTFKFTRSHKIGNYKLLMKAKDLFVLTNGESSLFFRWIDSSMVEYSGMLSSNRKEKMVEAVTEEYTRDPNGKDVPAQTGTDKNAEEQMLEHKRVRIAQTVQNMSNSAEYITNQETMALFYFDDRLVQVTRTCINVLNEKKVPINADQVKYSKAHLFVREGKTLRIYSLTSLFNDVEDCATSYENVDSFSVNGPLFLLCESSGSASRIKLFSGENTLFCSDIHDFCNTLENGRTTPQSDHGSEDESTDVFRIDECLVYQYNDVVSMLLKSGHVVALYEGFITTNSLFYFVKRRNLISFHGHALYYTRNFVFIRNNFVILTCNNRVQRITNSFDCVLEDAGVMYGISKKNIVEFKPGASPMGCLQKVHSIKNIDKIIRDEANGVYIFTFLPKTFKTDDTHNTDENEEDNTLCKERQELVMSTLSFNKLSIFKLPENELVTDLKIMNLSDANGDYNNFVIVILSQRTSNEILRGRILVFEVINVIGDMVAKKTKKALKLLGSERTKGPISCCAAVRGKIAVSLATKLMVYECDRNSGIVAIAFYDLYMYAVSLAVIKNYIIVGDIMMGLHFVYFQSEPVKLHLLSKSDRIANLGSLDFFNAGESLFITGIDKTGKVQIFSFSPSNLYSNGGEKLVKRQEFETYACFQSIKTSSYRSYASFFSSQNFLIALSYTQKNYGKIHDVLRKYRETKNFFGVNLKYQHREVCYKECVYTDLLLNFFNEPLKYQKSICERSGHSYEKVLHIIEDFLKL</sequence>
<dbReference type="GO" id="GO:0005634">
    <property type="term" value="C:nucleus"/>
    <property type="evidence" value="ECO:0007669"/>
    <property type="project" value="InterPro"/>
</dbReference>
<dbReference type="AlphaFoldDB" id="L2GWF7"/>
<dbReference type="GO" id="GO:0003676">
    <property type="term" value="F:nucleic acid binding"/>
    <property type="evidence" value="ECO:0007669"/>
    <property type="project" value="InterPro"/>
</dbReference>
<proteinExistence type="predicted"/>
<keyword evidence="3" id="KW-1185">Reference proteome</keyword>
<dbReference type="OrthoDB" id="6109at2759"/>